<evidence type="ECO:0000313" key="4">
    <source>
        <dbReference type="Proteomes" id="UP000298416"/>
    </source>
</evidence>
<organism evidence="3">
    <name type="scientific">Salvia splendens</name>
    <name type="common">Scarlet sage</name>
    <dbReference type="NCBI Taxonomy" id="180675"/>
    <lineage>
        <taxon>Eukaryota</taxon>
        <taxon>Viridiplantae</taxon>
        <taxon>Streptophyta</taxon>
        <taxon>Embryophyta</taxon>
        <taxon>Tracheophyta</taxon>
        <taxon>Spermatophyta</taxon>
        <taxon>Magnoliopsida</taxon>
        <taxon>eudicotyledons</taxon>
        <taxon>Gunneridae</taxon>
        <taxon>Pentapetalae</taxon>
        <taxon>asterids</taxon>
        <taxon>lamiids</taxon>
        <taxon>Lamiales</taxon>
        <taxon>Lamiaceae</taxon>
        <taxon>Nepetoideae</taxon>
        <taxon>Mentheae</taxon>
        <taxon>Salviinae</taxon>
        <taxon>Salvia</taxon>
        <taxon>Salvia subgen. Calosphace</taxon>
        <taxon>core Calosphace</taxon>
    </lineage>
</organism>
<protein>
    <recommendedName>
        <fullName evidence="2">HAT C-terminal dimerisation domain-containing protein</fullName>
    </recommendedName>
</protein>
<feature type="domain" description="HAT C-terminal dimerisation" evidence="2">
    <location>
        <begin position="62"/>
        <end position="134"/>
    </location>
</feature>
<dbReference type="PANTHER" id="PTHR23272:SF161">
    <property type="entry name" value="ZINC FINGER BED DOMAIN-CONTAINING PROTEIN RICESLEEPER 1-LIKE"/>
    <property type="match status" value="1"/>
</dbReference>
<reference evidence="3" key="2">
    <citation type="submission" date="2020-08" db="EMBL/GenBank/DDBJ databases">
        <title>Plant Genome Project.</title>
        <authorList>
            <person name="Zhang R.-G."/>
        </authorList>
    </citation>
    <scope>NUCLEOTIDE SEQUENCE</scope>
    <source>
        <strain evidence="3">Huo1</strain>
        <tissue evidence="3">Leaf</tissue>
    </source>
</reference>
<dbReference type="GO" id="GO:0046983">
    <property type="term" value="F:protein dimerization activity"/>
    <property type="evidence" value="ECO:0007669"/>
    <property type="project" value="InterPro"/>
</dbReference>
<dbReference type="EMBL" id="PNBA02000003">
    <property type="protein sequence ID" value="KAG6430458.1"/>
    <property type="molecule type" value="Genomic_DNA"/>
</dbReference>
<dbReference type="InterPro" id="IPR012337">
    <property type="entry name" value="RNaseH-like_sf"/>
</dbReference>
<evidence type="ECO:0000259" key="2">
    <source>
        <dbReference type="Pfam" id="PF05699"/>
    </source>
</evidence>
<comment type="caution">
    <text evidence="3">The sequence shown here is derived from an EMBL/GenBank/DDBJ whole genome shotgun (WGS) entry which is preliminary data.</text>
</comment>
<dbReference type="InterPro" id="IPR008906">
    <property type="entry name" value="HATC_C_dom"/>
</dbReference>
<name>A0A8X8YIZ3_SALSN</name>
<reference evidence="3" key="1">
    <citation type="submission" date="2018-01" db="EMBL/GenBank/DDBJ databases">
        <authorList>
            <person name="Mao J.F."/>
        </authorList>
    </citation>
    <scope>NUCLEOTIDE SEQUENCE</scope>
    <source>
        <strain evidence="3">Huo1</strain>
        <tissue evidence="3">Leaf</tissue>
    </source>
</reference>
<proteinExistence type="predicted"/>
<evidence type="ECO:0000313" key="3">
    <source>
        <dbReference type="EMBL" id="KAG6430458.1"/>
    </source>
</evidence>
<gene>
    <name evidence="3" type="ORF">SASPL_108526</name>
</gene>
<dbReference type="AlphaFoldDB" id="A0A8X8YIZ3"/>
<sequence>MSHIETCFKSIYRDIRGDIMVRDVTYSLNEMFDYYVAQREARKPPQQPRDGDDEDDNQGRSENDDVEHFDILKWWSENSRYPVLSEMARDILAIPISSVASKSAFSLGGRILYPYRSSLAPCVFEALVCASDWLKIIDLERKYNEDMFEELGNIGLEEYQSALATVGVQDADPLCRNKDD</sequence>
<dbReference type="SUPFAM" id="SSF53098">
    <property type="entry name" value="Ribonuclease H-like"/>
    <property type="match status" value="1"/>
</dbReference>
<dbReference type="PANTHER" id="PTHR23272">
    <property type="entry name" value="BED FINGER-RELATED"/>
    <property type="match status" value="1"/>
</dbReference>
<keyword evidence="4" id="KW-1185">Reference proteome</keyword>
<evidence type="ECO:0000256" key="1">
    <source>
        <dbReference type="SAM" id="MobiDB-lite"/>
    </source>
</evidence>
<feature type="region of interest" description="Disordered" evidence="1">
    <location>
        <begin position="41"/>
        <end position="63"/>
    </location>
</feature>
<dbReference type="Pfam" id="PF05699">
    <property type="entry name" value="Dimer_Tnp_hAT"/>
    <property type="match status" value="1"/>
</dbReference>
<dbReference type="Proteomes" id="UP000298416">
    <property type="component" value="Unassembled WGS sequence"/>
</dbReference>
<accession>A0A8X8YIZ3</accession>